<evidence type="ECO:0000256" key="10">
    <source>
        <dbReference type="ARBA" id="ARBA00022918"/>
    </source>
</evidence>
<dbReference type="OrthoDB" id="1935113at2759"/>
<dbReference type="GO" id="GO:0003723">
    <property type="term" value="F:RNA binding"/>
    <property type="evidence" value="ECO:0007669"/>
    <property type="project" value="UniProtKB-KW"/>
</dbReference>
<keyword evidence="7" id="KW-0460">Magnesium</keyword>
<comment type="catalytic activity">
    <reaction evidence="13">
        <text>DNA(n) + a 2'-deoxyribonucleoside 5'-triphosphate = DNA(n+1) + diphosphate</text>
        <dbReference type="Rhea" id="RHEA:22508"/>
        <dbReference type="Rhea" id="RHEA-COMP:17339"/>
        <dbReference type="Rhea" id="RHEA-COMP:17340"/>
        <dbReference type="ChEBI" id="CHEBI:33019"/>
        <dbReference type="ChEBI" id="CHEBI:61560"/>
        <dbReference type="ChEBI" id="CHEBI:173112"/>
        <dbReference type="EC" id="2.7.7.49"/>
    </reaction>
</comment>
<comment type="caution">
    <text evidence="16">The sequence shown here is derived from an EMBL/GenBank/DDBJ whole genome shotgun (WGS) entry which is preliminary data.</text>
</comment>
<evidence type="ECO:0000256" key="3">
    <source>
        <dbReference type="ARBA" id="ARBA00022722"/>
    </source>
</evidence>
<evidence type="ECO:0000256" key="12">
    <source>
        <dbReference type="ARBA" id="ARBA00023172"/>
    </source>
</evidence>
<dbReference type="GO" id="GO:0005634">
    <property type="term" value="C:nucleus"/>
    <property type="evidence" value="ECO:0007669"/>
    <property type="project" value="UniProtKB-ARBA"/>
</dbReference>
<keyword evidence="9" id="KW-0229">DNA integration</keyword>
<dbReference type="Gene3D" id="3.30.420.10">
    <property type="entry name" value="Ribonuclease H-like superfamily/Ribonuclease H"/>
    <property type="match status" value="1"/>
</dbReference>
<keyword evidence="4" id="KW-0479">Metal-binding</keyword>
<evidence type="ECO:0000256" key="1">
    <source>
        <dbReference type="ARBA" id="ARBA00022578"/>
    </source>
</evidence>
<organism evidence="16 17">
    <name type="scientific">Austropuccinia psidii MF-1</name>
    <dbReference type="NCBI Taxonomy" id="1389203"/>
    <lineage>
        <taxon>Eukaryota</taxon>
        <taxon>Fungi</taxon>
        <taxon>Dikarya</taxon>
        <taxon>Basidiomycota</taxon>
        <taxon>Pucciniomycotina</taxon>
        <taxon>Pucciniomycetes</taxon>
        <taxon>Pucciniales</taxon>
        <taxon>Sphaerophragmiaceae</taxon>
        <taxon>Austropuccinia</taxon>
    </lineage>
</organism>
<keyword evidence="17" id="KW-1185">Reference proteome</keyword>
<evidence type="ECO:0000256" key="6">
    <source>
        <dbReference type="ARBA" id="ARBA00022801"/>
    </source>
</evidence>
<dbReference type="GO" id="GO:0032196">
    <property type="term" value="P:transposition"/>
    <property type="evidence" value="ECO:0007669"/>
    <property type="project" value="UniProtKB-KW"/>
</dbReference>
<name>A0A9Q3H9I2_9BASI</name>
<reference evidence="16" key="1">
    <citation type="submission" date="2021-03" db="EMBL/GenBank/DDBJ databases">
        <title>Draft genome sequence of rust myrtle Austropuccinia psidii MF-1, a brazilian biotype.</title>
        <authorList>
            <person name="Quecine M.C."/>
            <person name="Pachon D.M.R."/>
            <person name="Bonatelli M.L."/>
            <person name="Correr F.H."/>
            <person name="Franceschini L.M."/>
            <person name="Leite T.F."/>
            <person name="Margarido G.R.A."/>
            <person name="Almeida C.A."/>
            <person name="Ferrarezi J.A."/>
            <person name="Labate C.A."/>
        </authorList>
    </citation>
    <scope>NUCLEOTIDE SEQUENCE</scope>
    <source>
        <strain evidence="16">MF-1</strain>
    </source>
</reference>
<feature type="domain" description="Integrase catalytic" evidence="15">
    <location>
        <begin position="40"/>
        <end position="216"/>
    </location>
</feature>
<evidence type="ECO:0000256" key="11">
    <source>
        <dbReference type="ARBA" id="ARBA00022932"/>
    </source>
</evidence>
<keyword evidence="11" id="KW-0808">Transferase</keyword>
<evidence type="ECO:0000313" key="17">
    <source>
        <dbReference type="Proteomes" id="UP000765509"/>
    </source>
</evidence>
<accession>A0A9Q3H9I2</accession>
<dbReference type="InterPro" id="IPR001584">
    <property type="entry name" value="Integrase_cat-core"/>
</dbReference>
<keyword evidence="3" id="KW-0540">Nuclease</keyword>
<keyword evidence="5" id="KW-0255">Endonuclease</keyword>
<dbReference type="GO" id="GO:0004519">
    <property type="term" value="F:endonuclease activity"/>
    <property type="evidence" value="ECO:0007669"/>
    <property type="project" value="UniProtKB-KW"/>
</dbReference>
<dbReference type="GO" id="GO:0006310">
    <property type="term" value="P:DNA recombination"/>
    <property type="evidence" value="ECO:0007669"/>
    <property type="project" value="UniProtKB-KW"/>
</dbReference>
<keyword evidence="12" id="KW-0233">DNA recombination</keyword>
<dbReference type="GO" id="GO:0003964">
    <property type="term" value="F:RNA-directed DNA polymerase activity"/>
    <property type="evidence" value="ECO:0007669"/>
    <property type="project" value="UniProtKB-KW"/>
</dbReference>
<evidence type="ECO:0000256" key="14">
    <source>
        <dbReference type="ARBA" id="ARBA00049244"/>
    </source>
</evidence>
<comment type="catalytic activity">
    <reaction evidence="14">
        <text>DNA(n) + a 2'-deoxyribonucleoside 5'-triphosphate = DNA(n+1) + diphosphate</text>
        <dbReference type="Rhea" id="RHEA:22508"/>
        <dbReference type="Rhea" id="RHEA-COMP:17339"/>
        <dbReference type="Rhea" id="RHEA-COMP:17340"/>
        <dbReference type="ChEBI" id="CHEBI:33019"/>
        <dbReference type="ChEBI" id="CHEBI:61560"/>
        <dbReference type="ChEBI" id="CHEBI:173112"/>
        <dbReference type="EC" id="2.7.7.7"/>
    </reaction>
</comment>
<protein>
    <recommendedName>
        <fullName evidence="15">Integrase catalytic domain-containing protein</fullName>
    </recommendedName>
</protein>
<keyword evidence="11" id="KW-0239">DNA-directed DNA polymerase</keyword>
<dbReference type="GO" id="GO:0015074">
    <property type="term" value="P:DNA integration"/>
    <property type="evidence" value="ECO:0007669"/>
    <property type="project" value="UniProtKB-KW"/>
</dbReference>
<evidence type="ECO:0000256" key="7">
    <source>
        <dbReference type="ARBA" id="ARBA00022842"/>
    </source>
</evidence>
<dbReference type="InterPro" id="IPR039537">
    <property type="entry name" value="Retrotran_Ty1/copia-like"/>
</dbReference>
<evidence type="ECO:0000256" key="8">
    <source>
        <dbReference type="ARBA" id="ARBA00022884"/>
    </source>
</evidence>
<dbReference type="PANTHER" id="PTHR42648:SF11">
    <property type="entry name" value="TRANSPOSON TY4-P GAG-POL POLYPROTEIN"/>
    <property type="match status" value="1"/>
</dbReference>
<evidence type="ECO:0000259" key="15">
    <source>
        <dbReference type="PROSITE" id="PS50994"/>
    </source>
</evidence>
<evidence type="ECO:0000256" key="5">
    <source>
        <dbReference type="ARBA" id="ARBA00022759"/>
    </source>
</evidence>
<dbReference type="PANTHER" id="PTHR42648">
    <property type="entry name" value="TRANSPOSASE, PUTATIVE-RELATED"/>
    <property type="match status" value="1"/>
</dbReference>
<dbReference type="GO" id="GO:0003887">
    <property type="term" value="F:DNA-directed DNA polymerase activity"/>
    <property type="evidence" value="ECO:0007669"/>
    <property type="project" value="UniProtKB-KW"/>
</dbReference>
<dbReference type="PROSITE" id="PS50994">
    <property type="entry name" value="INTEGRASE"/>
    <property type="match status" value="1"/>
</dbReference>
<evidence type="ECO:0000256" key="13">
    <source>
        <dbReference type="ARBA" id="ARBA00048173"/>
    </source>
</evidence>
<gene>
    <name evidence="16" type="ORF">O181_033735</name>
</gene>
<dbReference type="AlphaFoldDB" id="A0A9Q3H9I2"/>
<dbReference type="GO" id="GO:0046872">
    <property type="term" value="F:metal ion binding"/>
    <property type="evidence" value="ECO:0007669"/>
    <property type="project" value="UniProtKB-KW"/>
</dbReference>
<dbReference type="InterPro" id="IPR036397">
    <property type="entry name" value="RNaseH_sf"/>
</dbReference>
<dbReference type="SUPFAM" id="SSF53098">
    <property type="entry name" value="Ribonuclease H-like"/>
    <property type="match status" value="1"/>
</dbReference>
<dbReference type="InterPro" id="IPR012337">
    <property type="entry name" value="RNaseH-like_sf"/>
</dbReference>
<sequence length="251" mass="28788">MGHLSISNFKRIMKFNVAVGIKPLTLQNIGIFHLCSIAKIKHIPLKNTSQNMIKKAGDVIVADLMGPLPLSMNNMKYLLIIQDAFSRVFVAIPSADKSEAKSKLQQWIVKFTNVTDNAINVFTTTNGSKFKNNILDNFLKTRGIIHEFVMPYKHHPNGKIERTTHTISEIERTMLISYNLPVFLWPWALKNAVWIFNQLSHCDKERTPFEILSNKKPSLDLFRVLEQSLSFTITPLEKTYLQEKSCVITWV</sequence>
<evidence type="ECO:0000313" key="16">
    <source>
        <dbReference type="EMBL" id="MBW0494020.1"/>
    </source>
</evidence>
<proteinExistence type="predicted"/>
<keyword evidence="10" id="KW-0695">RNA-directed DNA polymerase</keyword>
<dbReference type="Proteomes" id="UP000765509">
    <property type="component" value="Unassembled WGS sequence"/>
</dbReference>
<dbReference type="EMBL" id="AVOT02012364">
    <property type="protein sequence ID" value="MBW0494020.1"/>
    <property type="molecule type" value="Genomic_DNA"/>
</dbReference>
<keyword evidence="2" id="KW-0548">Nucleotidyltransferase</keyword>
<evidence type="ECO:0000256" key="9">
    <source>
        <dbReference type="ARBA" id="ARBA00022908"/>
    </source>
</evidence>
<evidence type="ECO:0000256" key="2">
    <source>
        <dbReference type="ARBA" id="ARBA00022695"/>
    </source>
</evidence>
<keyword evidence="6" id="KW-0378">Hydrolase</keyword>
<evidence type="ECO:0000256" key="4">
    <source>
        <dbReference type="ARBA" id="ARBA00022723"/>
    </source>
</evidence>
<keyword evidence="8" id="KW-0694">RNA-binding</keyword>
<keyword evidence="1" id="KW-0815">Transposition</keyword>
<dbReference type="GO" id="GO:0016787">
    <property type="term" value="F:hydrolase activity"/>
    <property type="evidence" value="ECO:0007669"/>
    <property type="project" value="UniProtKB-KW"/>
</dbReference>